<gene>
    <name evidence="6" type="ORF">SAMN02745166_03949</name>
</gene>
<keyword evidence="3 4" id="KW-0786">Thiamine pyrophosphate</keyword>
<evidence type="ECO:0000313" key="6">
    <source>
        <dbReference type="EMBL" id="SKB04061.1"/>
    </source>
</evidence>
<dbReference type="Pfam" id="PF00676">
    <property type="entry name" value="E1_dh"/>
    <property type="match status" value="1"/>
</dbReference>
<keyword evidence="6" id="KW-0670">Pyruvate</keyword>
<organism evidence="6 7">
    <name type="scientific">Prosthecobacter debontii</name>
    <dbReference type="NCBI Taxonomy" id="48467"/>
    <lineage>
        <taxon>Bacteria</taxon>
        <taxon>Pseudomonadati</taxon>
        <taxon>Verrucomicrobiota</taxon>
        <taxon>Verrucomicrobiia</taxon>
        <taxon>Verrucomicrobiales</taxon>
        <taxon>Verrucomicrobiaceae</taxon>
        <taxon>Prosthecobacter</taxon>
    </lineage>
</organism>
<keyword evidence="2 4" id="KW-0560">Oxidoreductase</keyword>
<name>A0A1T4YS24_9BACT</name>
<dbReference type="InterPro" id="IPR050771">
    <property type="entry name" value="Alpha-ketoacid_DH_E1_comp"/>
</dbReference>
<dbReference type="EC" id="1.2.4.4" evidence="4"/>
<feature type="domain" description="Dehydrogenase E1 component" evidence="5">
    <location>
        <begin position="39"/>
        <end position="338"/>
    </location>
</feature>
<evidence type="ECO:0000259" key="5">
    <source>
        <dbReference type="Pfam" id="PF00676"/>
    </source>
</evidence>
<protein>
    <recommendedName>
        <fullName evidence="4">2-oxoisovalerate dehydrogenase subunit alpha</fullName>
        <ecNumber evidence="4">1.2.4.4</ecNumber>
    </recommendedName>
    <alternativeName>
        <fullName evidence="4">Branched-chain alpha-keto acid dehydrogenase E1 component alpha chain</fullName>
    </alternativeName>
</protein>
<sequence>MQQTESPILTVPATSTLSSPEVATSADLREDFLKALRCMILSRTLEEKLGSLYRAGGRIVGGVYLGRGQEAFSASAGINIRLGKDIYGPLIRDQAGRIAYGEPILDCVRTHLGAVTGPMRGRDGNIHRGRPQEGYMAMISHLGSLVSVVAGALFARRLRGTLGDCAGATSIGDGGTSTGAFHEGLNMAAVEKLPLVISVANNQFAYSTPTTRQYACEDLVDRARGYGAEGYSVDGTDLLACIATFKKAFARARAGHGPQMVVGRLLRLGGHGEHDDASYIPDTIKHQHEGRDCIEVAKKQALKLGWASETDLQTWEEEARREVDAAQAIASKEPAPDPYRETWRALSTHELIEGQHG</sequence>
<dbReference type="PANTHER" id="PTHR43380:SF1">
    <property type="entry name" value="2-OXOISOVALERATE DEHYDROGENASE SUBUNIT ALPHA, MITOCHONDRIAL"/>
    <property type="match status" value="1"/>
</dbReference>
<dbReference type="STRING" id="48467.SAMN02745166_03949"/>
<dbReference type="CDD" id="cd02000">
    <property type="entry name" value="TPP_E1_PDC_ADC_BCADC"/>
    <property type="match status" value="1"/>
</dbReference>
<keyword evidence="7" id="KW-1185">Reference proteome</keyword>
<reference evidence="7" key="1">
    <citation type="submission" date="2017-02" db="EMBL/GenBank/DDBJ databases">
        <authorList>
            <person name="Varghese N."/>
            <person name="Submissions S."/>
        </authorList>
    </citation>
    <scope>NUCLEOTIDE SEQUENCE [LARGE SCALE GENOMIC DNA]</scope>
    <source>
        <strain evidence="7">ATCC 700200</strain>
    </source>
</reference>
<comment type="function">
    <text evidence="4">The branched-chain alpha-keto dehydrogenase complex catalyzes the overall conversion of alpha-keto acids to acyl-CoA and CO(2). It contains multiple copies of three enzymatic components: branched-chain alpha-keto acid decarboxylase (E1), lipoamide acyltransferase (E2) and lipoamide dehydrogenase (E3).</text>
</comment>
<dbReference type="PANTHER" id="PTHR43380">
    <property type="entry name" value="2-OXOISOVALERATE DEHYDROGENASE SUBUNIT ALPHA, MITOCHONDRIAL"/>
    <property type="match status" value="1"/>
</dbReference>
<dbReference type="InterPro" id="IPR029061">
    <property type="entry name" value="THDP-binding"/>
</dbReference>
<dbReference type="GO" id="GO:0009083">
    <property type="term" value="P:branched-chain amino acid catabolic process"/>
    <property type="evidence" value="ECO:0007669"/>
    <property type="project" value="TreeGrafter"/>
</dbReference>
<dbReference type="GO" id="GO:0003863">
    <property type="term" value="F:branched-chain 2-oxo acid dehydrogenase activity"/>
    <property type="evidence" value="ECO:0007669"/>
    <property type="project" value="UniProtKB-EC"/>
</dbReference>
<evidence type="ECO:0000256" key="3">
    <source>
        <dbReference type="ARBA" id="ARBA00023052"/>
    </source>
</evidence>
<accession>A0A1T4YS24</accession>
<evidence type="ECO:0000313" key="7">
    <source>
        <dbReference type="Proteomes" id="UP000190774"/>
    </source>
</evidence>
<evidence type="ECO:0000256" key="1">
    <source>
        <dbReference type="ARBA" id="ARBA00001964"/>
    </source>
</evidence>
<dbReference type="EMBL" id="FUYE01000016">
    <property type="protein sequence ID" value="SKB04061.1"/>
    <property type="molecule type" value="Genomic_DNA"/>
</dbReference>
<dbReference type="AlphaFoldDB" id="A0A1T4YS24"/>
<dbReference type="Proteomes" id="UP000190774">
    <property type="component" value="Unassembled WGS sequence"/>
</dbReference>
<evidence type="ECO:0000256" key="2">
    <source>
        <dbReference type="ARBA" id="ARBA00023002"/>
    </source>
</evidence>
<dbReference type="SUPFAM" id="SSF52518">
    <property type="entry name" value="Thiamin diphosphate-binding fold (THDP-binding)"/>
    <property type="match status" value="1"/>
</dbReference>
<comment type="similarity">
    <text evidence="4">Belongs to the BCKDHA family.</text>
</comment>
<evidence type="ECO:0000256" key="4">
    <source>
        <dbReference type="RuleBase" id="RU365014"/>
    </source>
</evidence>
<comment type="catalytic activity">
    <reaction evidence="4">
        <text>N(6)-[(R)-lipoyl]-L-lysyl-[protein] + 3-methyl-2-oxobutanoate + H(+) = N(6)-[(R)-S(8)-2-methylpropanoyldihydrolipoyl]-L-lysyl-[protein] + CO2</text>
        <dbReference type="Rhea" id="RHEA:13457"/>
        <dbReference type="Rhea" id="RHEA-COMP:10474"/>
        <dbReference type="Rhea" id="RHEA-COMP:10497"/>
        <dbReference type="ChEBI" id="CHEBI:11851"/>
        <dbReference type="ChEBI" id="CHEBI:15378"/>
        <dbReference type="ChEBI" id="CHEBI:16526"/>
        <dbReference type="ChEBI" id="CHEBI:83099"/>
        <dbReference type="ChEBI" id="CHEBI:83142"/>
        <dbReference type="EC" id="1.2.4.4"/>
    </reaction>
</comment>
<comment type="cofactor">
    <cofactor evidence="1 4">
        <name>thiamine diphosphate</name>
        <dbReference type="ChEBI" id="CHEBI:58937"/>
    </cofactor>
</comment>
<dbReference type="InterPro" id="IPR001017">
    <property type="entry name" value="DH_E1"/>
</dbReference>
<proteinExistence type="inferred from homology"/>
<dbReference type="Gene3D" id="3.40.50.970">
    <property type="match status" value="1"/>
</dbReference>